<reference evidence="2" key="1">
    <citation type="submission" date="2022-01" db="EMBL/GenBank/DDBJ databases">
        <authorList>
            <person name="King R."/>
        </authorList>
    </citation>
    <scope>NUCLEOTIDE SEQUENCE</scope>
</reference>
<evidence type="ECO:0000313" key="2">
    <source>
        <dbReference type="EMBL" id="CAG9835789.1"/>
    </source>
</evidence>
<evidence type="ECO:0000313" key="3">
    <source>
        <dbReference type="Proteomes" id="UP001153709"/>
    </source>
</evidence>
<dbReference type="Proteomes" id="UP001153709">
    <property type="component" value="Chromosome 6"/>
</dbReference>
<dbReference type="EMBL" id="OU898281">
    <property type="protein sequence ID" value="CAG9835789.1"/>
    <property type="molecule type" value="Genomic_DNA"/>
</dbReference>
<name>A0A9N9T5C2_DIABA</name>
<protein>
    <submittedName>
        <fullName evidence="2">Uncharacterized protein</fullName>
    </submittedName>
</protein>
<proteinExistence type="predicted"/>
<feature type="region of interest" description="Disordered" evidence="1">
    <location>
        <begin position="87"/>
        <end position="112"/>
    </location>
</feature>
<organism evidence="2 3">
    <name type="scientific">Diabrotica balteata</name>
    <name type="common">Banded cucumber beetle</name>
    <dbReference type="NCBI Taxonomy" id="107213"/>
    <lineage>
        <taxon>Eukaryota</taxon>
        <taxon>Metazoa</taxon>
        <taxon>Ecdysozoa</taxon>
        <taxon>Arthropoda</taxon>
        <taxon>Hexapoda</taxon>
        <taxon>Insecta</taxon>
        <taxon>Pterygota</taxon>
        <taxon>Neoptera</taxon>
        <taxon>Endopterygota</taxon>
        <taxon>Coleoptera</taxon>
        <taxon>Polyphaga</taxon>
        <taxon>Cucujiformia</taxon>
        <taxon>Chrysomeloidea</taxon>
        <taxon>Chrysomelidae</taxon>
        <taxon>Galerucinae</taxon>
        <taxon>Diabroticina</taxon>
        <taxon>Diabroticites</taxon>
        <taxon>Diabrotica</taxon>
    </lineage>
</organism>
<gene>
    <name evidence="2" type="ORF">DIABBA_LOCUS8952</name>
</gene>
<dbReference type="AlphaFoldDB" id="A0A9N9T5C2"/>
<evidence type="ECO:0000256" key="1">
    <source>
        <dbReference type="SAM" id="MobiDB-lite"/>
    </source>
</evidence>
<accession>A0A9N9T5C2</accession>
<sequence>MQAMVEAKVFTQTDLIFNVVQNQLTDIIHSKNRIKKLLQNHSCYFTRAPSPNIAGSSELSKIGKNNSIIKDKENLSIKTFNHFSTVSPAPETFSSQSKQKSKVTQKKHSQISTSTPIMTELKNLVLKKSLKTIPPKNTKTRKSNNTKLFHKREVFVDSSDSNEEVDPVCDDEDAVKEFIMERVARNNNEICLICQEFDINIECIMKFSCMYCVMVLIWLKTIFISGHHNTVIPAAFM</sequence>
<feature type="compositionally biased region" description="Basic residues" evidence="1">
    <location>
        <begin position="99"/>
        <end position="109"/>
    </location>
</feature>
<keyword evidence="3" id="KW-1185">Reference proteome</keyword>